<dbReference type="AlphaFoldDB" id="A0A0M3JP43"/>
<protein>
    <submittedName>
        <fullName evidence="1">Histone acetyltransferase HAC1</fullName>
    </submittedName>
</protein>
<proteinExistence type="predicted"/>
<evidence type="ECO:0000313" key="1">
    <source>
        <dbReference type="WBParaSite" id="ASIM_0000943601-mRNA-1"/>
    </source>
</evidence>
<dbReference type="WBParaSite" id="ASIM_0000943601-mRNA-1">
    <property type="protein sequence ID" value="ASIM_0000943601-mRNA-1"/>
    <property type="gene ID" value="ASIM_0000943601"/>
</dbReference>
<accession>A0A0M3JP43</accession>
<sequence>LEMNQVAVQQKLPQKMQEMLTTMECMGADQYSNGTATSTLGAGARGGSYINHMNTYAGRPREDRV</sequence>
<organism evidence="1">
    <name type="scientific">Anisakis simplex</name>
    <name type="common">Herring worm</name>
    <dbReference type="NCBI Taxonomy" id="6269"/>
    <lineage>
        <taxon>Eukaryota</taxon>
        <taxon>Metazoa</taxon>
        <taxon>Ecdysozoa</taxon>
        <taxon>Nematoda</taxon>
        <taxon>Chromadorea</taxon>
        <taxon>Rhabditida</taxon>
        <taxon>Spirurina</taxon>
        <taxon>Ascaridomorpha</taxon>
        <taxon>Ascaridoidea</taxon>
        <taxon>Anisakidae</taxon>
        <taxon>Anisakis</taxon>
        <taxon>Anisakis simplex complex</taxon>
    </lineage>
</organism>
<name>A0A0M3JP43_ANISI</name>
<reference evidence="1" key="1">
    <citation type="submission" date="2017-02" db="UniProtKB">
        <authorList>
            <consortium name="WormBaseParasite"/>
        </authorList>
    </citation>
    <scope>IDENTIFICATION</scope>
</reference>